<dbReference type="SUPFAM" id="SSF53927">
    <property type="entry name" value="Cytidine deaminase-like"/>
    <property type="match status" value="1"/>
</dbReference>
<keyword evidence="2" id="KW-0862">Zinc</keyword>
<dbReference type="InterPro" id="IPR016192">
    <property type="entry name" value="APOBEC/CMP_deaminase_Zn-bd"/>
</dbReference>
<dbReference type="RefSeq" id="WP_302042662.1">
    <property type="nucleotide sequence ID" value="NZ_JAUKPO010000107.1"/>
</dbReference>
<comment type="caution">
    <text evidence="4">The sequence shown here is derived from an EMBL/GenBank/DDBJ whole genome shotgun (WGS) entry which is preliminary data.</text>
</comment>
<dbReference type="Proteomes" id="UP001168528">
    <property type="component" value="Unassembled WGS sequence"/>
</dbReference>
<accession>A0ABT8RID5</accession>
<dbReference type="EC" id="3.5.4.33" evidence="4"/>
<name>A0ABT8RID5_9BACT</name>
<dbReference type="EMBL" id="JAUKPO010000107">
    <property type="protein sequence ID" value="MDO1451867.1"/>
    <property type="molecule type" value="Genomic_DNA"/>
</dbReference>
<dbReference type="PANTHER" id="PTHR11079:SF162">
    <property type="entry name" value="RIBOFLAVIN BIOSYNTHESIS PROTEIN PYRD, CHLOROPLASTIC"/>
    <property type="match status" value="1"/>
</dbReference>
<dbReference type="InterPro" id="IPR002125">
    <property type="entry name" value="CMP_dCMP_dom"/>
</dbReference>
<dbReference type="Gene3D" id="3.40.140.10">
    <property type="entry name" value="Cytidine Deaminase, domain 2"/>
    <property type="match status" value="1"/>
</dbReference>
<dbReference type="Pfam" id="PF00383">
    <property type="entry name" value="dCMP_cyt_deam_1"/>
    <property type="match status" value="1"/>
</dbReference>
<feature type="domain" description="CMP/dCMP-type deaminase" evidence="3">
    <location>
        <begin position="1"/>
        <end position="95"/>
    </location>
</feature>
<evidence type="ECO:0000256" key="2">
    <source>
        <dbReference type="ARBA" id="ARBA00022833"/>
    </source>
</evidence>
<organism evidence="4 5">
    <name type="scientific">Rhodocytophaga aerolata</name>
    <dbReference type="NCBI Taxonomy" id="455078"/>
    <lineage>
        <taxon>Bacteria</taxon>
        <taxon>Pseudomonadati</taxon>
        <taxon>Bacteroidota</taxon>
        <taxon>Cytophagia</taxon>
        <taxon>Cytophagales</taxon>
        <taxon>Rhodocytophagaceae</taxon>
        <taxon>Rhodocytophaga</taxon>
    </lineage>
</organism>
<evidence type="ECO:0000313" key="5">
    <source>
        <dbReference type="Proteomes" id="UP001168528"/>
    </source>
</evidence>
<proteinExistence type="predicted"/>
<protein>
    <submittedName>
        <fullName evidence="4">Nucleoside deaminase</fullName>
        <ecNumber evidence="4">3.5.4.33</ecNumber>
    </submittedName>
</protein>
<sequence>MQAGNPPVGALLVKEGKVVGEGIEAGKSKKDITCHAEIEAIRNAITKGQNVDMQDCTLYTTHEPCIMCSYVIRHHKIATIVIGIEVPVIEGVTSSLPILKASDISIWPDPPQIVKGILKKECENLNSAYQNILKKAQEAI</sequence>
<dbReference type="PROSITE" id="PS00903">
    <property type="entry name" value="CYT_DCMP_DEAMINASES_1"/>
    <property type="match status" value="1"/>
</dbReference>
<dbReference type="InterPro" id="IPR016193">
    <property type="entry name" value="Cytidine_deaminase-like"/>
</dbReference>
<evidence type="ECO:0000256" key="1">
    <source>
        <dbReference type="ARBA" id="ARBA00022723"/>
    </source>
</evidence>
<gene>
    <name evidence="4" type="ORF">Q0590_36700</name>
</gene>
<reference evidence="4" key="1">
    <citation type="submission" date="2023-07" db="EMBL/GenBank/DDBJ databases">
        <title>The genome sequence of Rhodocytophaga aerolata KACC 12507.</title>
        <authorList>
            <person name="Zhang X."/>
        </authorList>
    </citation>
    <scope>NUCLEOTIDE SEQUENCE</scope>
    <source>
        <strain evidence="4">KACC 12507</strain>
    </source>
</reference>
<evidence type="ECO:0000313" key="4">
    <source>
        <dbReference type="EMBL" id="MDO1451867.1"/>
    </source>
</evidence>
<dbReference type="CDD" id="cd01285">
    <property type="entry name" value="nucleoside_deaminase"/>
    <property type="match status" value="1"/>
</dbReference>
<dbReference type="GO" id="GO:0052717">
    <property type="term" value="F:tRNA-specific adenosine-34 deaminase activity"/>
    <property type="evidence" value="ECO:0007669"/>
    <property type="project" value="UniProtKB-EC"/>
</dbReference>
<dbReference type="PANTHER" id="PTHR11079">
    <property type="entry name" value="CYTOSINE DEAMINASE FAMILY MEMBER"/>
    <property type="match status" value="1"/>
</dbReference>
<evidence type="ECO:0000259" key="3">
    <source>
        <dbReference type="PROSITE" id="PS51747"/>
    </source>
</evidence>
<keyword evidence="4" id="KW-0378">Hydrolase</keyword>
<dbReference type="PROSITE" id="PS51747">
    <property type="entry name" value="CYT_DCMP_DEAMINASES_2"/>
    <property type="match status" value="1"/>
</dbReference>
<keyword evidence="5" id="KW-1185">Reference proteome</keyword>
<keyword evidence="1" id="KW-0479">Metal-binding</keyword>